<evidence type="ECO:0000259" key="3">
    <source>
        <dbReference type="Pfam" id="PF01182"/>
    </source>
</evidence>
<dbReference type="GeneID" id="92747134"/>
<dbReference type="Pfam" id="PF01182">
    <property type="entry name" value="Glucosamine_iso"/>
    <property type="match status" value="1"/>
</dbReference>
<proteinExistence type="predicted"/>
<keyword evidence="1" id="KW-0378">Hydrolase</keyword>
<dbReference type="GO" id="GO:0006046">
    <property type="term" value="P:N-acetylglucosamine catabolic process"/>
    <property type="evidence" value="ECO:0007669"/>
    <property type="project" value="TreeGrafter"/>
</dbReference>
<dbReference type="InterPro" id="IPR004547">
    <property type="entry name" value="Glucosamine6P_isomerase"/>
</dbReference>
<evidence type="ECO:0000313" key="7">
    <source>
        <dbReference type="Proteomes" id="UP001518680"/>
    </source>
</evidence>
<reference evidence="4 7" key="2">
    <citation type="submission" date="2021-01" db="EMBL/GenBank/DDBJ databases">
        <title>Complete genome sequences of Corynebacterium macginleyi strains isolated from infectious keratitis.</title>
        <authorList>
            <person name="Sagerfors S."/>
            <person name="Poehlein A."/>
            <person name="Soderquist B."/>
            <person name="Bruggemann H."/>
        </authorList>
    </citation>
    <scope>NUCLEOTIDE SEQUENCE [LARGE SCALE GENOMIC DNA]</scope>
    <source>
        <strain evidence="4 7">12T220</strain>
    </source>
</reference>
<dbReference type="GO" id="GO:0042802">
    <property type="term" value="F:identical protein binding"/>
    <property type="evidence" value="ECO:0007669"/>
    <property type="project" value="TreeGrafter"/>
</dbReference>
<evidence type="ECO:0000313" key="5">
    <source>
        <dbReference type="EMBL" id="RMB57701.1"/>
    </source>
</evidence>
<keyword evidence="7" id="KW-1185">Reference proteome</keyword>
<dbReference type="InterPro" id="IPR037171">
    <property type="entry name" value="NagB/RpiA_transferase-like"/>
</dbReference>
<gene>
    <name evidence="5" type="ORF">D9543_09135</name>
    <name evidence="4" type="ORF">GWO63_008300</name>
</gene>
<dbReference type="PANTHER" id="PTHR11280">
    <property type="entry name" value="GLUCOSAMINE-6-PHOSPHATE ISOMERASE"/>
    <property type="match status" value="1"/>
</dbReference>
<evidence type="ECO:0000313" key="6">
    <source>
        <dbReference type="Proteomes" id="UP000270649"/>
    </source>
</evidence>
<dbReference type="EMBL" id="JAACBX020000002">
    <property type="protein sequence ID" value="MBM0244256.1"/>
    <property type="molecule type" value="Genomic_DNA"/>
</dbReference>
<dbReference type="CDD" id="cd01399">
    <property type="entry name" value="GlcN6P_deaminase"/>
    <property type="match status" value="1"/>
</dbReference>
<dbReference type="EMBL" id="REGC01000013">
    <property type="protein sequence ID" value="RMB57701.1"/>
    <property type="molecule type" value="Genomic_DNA"/>
</dbReference>
<dbReference type="Proteomes" id="UP001518680">
    <property type="component" value="Unassembled WGS sequence"/>
</dbReference>
<sequence length="255" mass="27971">MKILIRHSPEDVATTAAQIFAQHITPGARIGLATGSTPLLMYQELIRKFQRGDLTFAQVDAFLLDEYVGLPKEHRESYYATIRREFTEHIDIADTAVHSPDGTHTHPCQAARQYQELIDAAPIDIQLLGIGANGHLGFNEPTSALTSVTRVKTLHPRTVQDNARFFDSAQDVPHHVITQGLGTIQKASHLLLLATGEAKVEAVKAMVEGPLSAFCPASVLQLHPQATVVLDQAAAAALSDKDYYRFVEEHQHLVS</sequence>
<evidence type="ECO:0000313" key="4">
    <source>
        <dbReference type="EMBL" id="MBM0244256.1"/>
    </source>
</evidence>
<dbReference type="SUPFAM" id="SSF100950">
    <property type="entry name" value="NagB/RpiA/CoA transferase-like"/>
    <property type="match status" value="1"/>
</dbReference>
<evidence type="ECO:0000256" key="2">
    <source>
        <dbReference type="ARBA" id="ARBA00023277"/>
    </source>
</evidence>
<comment type="caution">
    <text evidence="5">The sequence shown here is derived from an EMBL/GenBank/DDBJ whole genome shotgun (WGS) entry which is preliminary data.</text>
</comment>
<evidence type="ECO:0000256" key="1">
    <source>
        <dbReference type="ARBA" id="ARBA00022801"/>
    </source>
</evidence>
<protein>
    <submittedName>
        <fullName evidence="5">Glucosamine-6-phosphate deaminase</fullName>
    </submittedName>
</protein>
<feature type="domain" description="Glucosamine/galactosamine-6-phosphate isomerase" evidence="3">
    <location>
        <begin position="7"/>
        <end position="222"/>
    </location>
</feature>
<dbReference type="GO" id="GO:0006043">
    <property type="term" value="P:glucosamine catabolic process"/>
    <property type="evidence" value="ECO:0007669"/>
    <property type="project" value="TreeGrafter"/>
</dbReference>
<dbReference type="GO" id="GO:0005737">
    <property type="term" value="C:cytoplasm"/>
    <property type="evidence" value="ECO:0007669"/>
    <property type="project" value="TreeGrafter"/>
</dbReference>
<dbReference type="AlphaFoldDB" id="A0A3M0FYB7"/>
<dbReference type="OrthoDB" id="9791139at2"/>
<reference evidence="5 6" key="1">
    <citation type="submission" date="2018-10" db="EMBL/GenBank/DDBJ databases">
        <title>Corynebacterium macginleyi genome sequencing and assembly of the type strain and two clinical samples.</title>
        <authorList>
            <person name="Bernier A.-M."/>
            <person name="Bernard K."/>
        </authorList>
    </citation>
    <scope>NUCLEOTIDE SEQUENCE [LARGE SCALE GENOMIC DNA]</scope>
    <source>
        <strain evidence="5 6">NML 120205</strain>
    </source>
</reference>
<dbReference type="GO" id="GO:0005975">
    <property type="term" value="P:carbohydrate metabolic process"/>
    <property type="evidence" value="ECO:0007669"/>
    <property type="project" value="InterPro"/>
</dbReference>
<dbReference type="Proteomes" id="UP000270649">
    <property type="component" value="Unassembled WGS sequence"/>
</dbReference>
<keyword evidence="2" id="KW-0119">Carbohydrate metabolism</keyword>
<dbReference type="Gene3D" id="3.40.50.1360">
    <property type="match status" value="1"/>
</dbReference>
<name>A0A3M0FYB7_9CORY</name>
<dbReference type="InterPro" id="IPR006148">
    <property type="entry name" value="Glc/Gal-6P_isomerase"/>
</dbReference>
<organism evidence="5 6">
    <name type="scientific">Corynebacterium macginleyi</name>
    <dbReference type="NCBI Taxonomy" id="38290"/>
    <lineage>
        <taxon>Bacteria</taxon>
        <taxon>Bacillati</taxon>
        <taxon>Actinomycetota</taxon>
        <taxon>Actinomycetes</taxon>
        <taxon>Mycobacteriales</taxon>
        <taxon>Corynebacteriaceae</taxon>
        <taxon>Corynebacterium</taxon>
    </lineage>
</organism>
<dbReference type="GO" id="GO:0019262">
    <property type="term" value="P:N-acetylneuraminate catabolic process"/>
    <property type="evidence" value="ECO:0007669"/>
    <property type="project" value="TreeGrafter"/>
</dbReference>
<accession>A0A3M0FYB7</accession>
<dbReference type="RefSeq" id="WP_121912315.1">
    <property type="nucleotide sequence ID" value="NZ_CP069516.1"/>
</dbReference>
<dbReference type="GO" id="GO:0004342">
    <property type="term" value="F:glucosamine-6-phosphate deaminase activity"/>
    <property type="evidence" value="ECO:0007669"/>
    <property type="project" value="InterPro"/>
</dbReference>
<dbReference type="PANTHER" id="PTHR11280:SF5">
    <property type="entry name" value="GLUCOSAMINE-6-PHOSPHATE ISOMERASE"/>
    <property type="match status" value="1"/>
</dbReference>